<evidence type="ECO:0000313" key="8">
    <source>
        <dbReference type="Proteomes" id="UP000258309"/>
    </source>
</evidence>
<dbReference type="Pfam" id="PF01940">
    <property type="entry name" value="DUF92"/>
    <property type="match status" value="1"/>
</dbReference>
<dbReference type="Pfam" id="PF13489">
    <property type="entry name" value="Methyltransf_23"/>
    <property type="match status" value="1"/>
</dbReference>
<evidence type="ECO:0000256" key="3">
    <source>
        <dbReference type="ARBA" id="ARBA00022692"/>
    </source>
</evidence>
<feature type="transmembrane region" description="Helical" evidence="6">
    <location>
        <begin position="478"/>
        <end position="500"/>
    </location>
</feature>
<gene>
    <name evidence="7" type="ORF">B7463_g6539</name>
</gene>
<keyword evidence="8" id="KW-1185">Reference proteome</keyword>
<dbReference type="GO" id="GO:0016020">
    <property type="term" value="C:membrane"/>
    <property type="evidence" value="ECO:0007669"/>
    <property type="project" value="UniProtKB-SubCell"/>
</dbReference>
<feature type="transmembrane region" description="Helical" evidence="6">
    <location>
        <begin position="435"/>
        <end position="458"/>
    </location>
</feature>
<dbReference type="InterPro" id="IPR002794">
    <property type="entry name" value="DUF92_TMEM19"/>
</dbReference>
<comment type="subcellular location">
    <subcellularLocation>
        <location evidence="1">Membrane</location>
        <topology evidence="1">Multi-pass membrane protein</topology>
    </subcellularLocation>
</comment>
<feature type="transmembrane region" description="Helical" evidence="6">
    <location>
        <begin position="289"/>
        <end position="315"/>
    </location>
</feature>
<dbReference type="Proteomes" id="UP000258309">
    <property type="component" value="Unassembled WGS sequence"/>
</dbReference>
<dbReference type="PANTHER" id="PTHR13353">
    <property type="entry name" value="TRANSMEMBRANE PROTEIN 19"/>
    <property type="match status" value="1"/>
</dbReference>
<feature type="non-terminal residue" evidence="7">
    <location>
        <position position="1"/>
    </location>
</feature>
<keyword evidence="4 6" id="KW-1133">Transmembrane helix</keyword>
<dbReference type="SUPFAM" id="SSF53335">
    <property type="entry name" value="S-adenosyl-L-methionine-dependent methyltransferases"/>
    <property type="match status" value="1"/>
</dbReference>
<accession>A0A3E2H919</accession>
<dbReference type="EMBL" id="NCSJ02000117">
    <property type="protein sequence ID" value="RFU29797.1"/>
    <property type="molecule type" value="Genomic_DNA"/>
</dbReference>
<comment type="similarity">
    <text evidence="2">Belongs to the TMEM19 family.</text>
</comment>
<dbReference type="CDD" id="cd02440">
    <property type="entry name" value="AdoMet_MTases"/>
    <property type="match status" value="1"/>
</dbReference>
<reference evidence="7 8" key="1">
    <citation type="submission" date="2018-05" db="EMBL/GenBank/DDBJ databases">
        <title>Draft genome sequence of Scytalidium lignicola DSM 105466, a ubiquitous saprotrophic fungus.</title>
        <authorList>
            <person name="Buettner E."/>
            <person name="Gebauer A.M."/>
            <person name="Hofrichter M."/>
            <person name="Liers C."/>
            <person name="Kellner H."/>
        </authorList>
    </citation>
    <scope>NUCLEOTIDE SEQUENCE [LARGE SCALE GENOMIC DNA]</scope>
    <source>
        <strain evidence="7 8">DSM 105466</strain>
    </source>
</reference>
<evidence type="ECO:0008006" key="9">
    <source>
        <dbReference type="Google" id="ProtNLM"/>
    </source>
</evidence>
<evidence type="ECO:0000256" key="4">
    <source>
        <dbReference type="ARBA" id="ARBA00022989"/>
    </source>
</evidence>
<name>A0A3E2H919_SCYLI</name>
<feature type="non-terminal residue" evidence="7">
    <location>
        <position position="636"/>
    </location>
</feature>
<evidence type="ECO:0000256" key="6">
    <source>
        <dbReference type="SAM" id="Phobius"/>
    </source>
</evidence>
<evidence type="ECO:0000313" key="7">
    <source>
        <dbReference type="EMBL" id="RFU29797.1"/>
    </source>
</evidence>
<organism evidence="7 8">
    <name type="scientific">Scytalidium lignicola</name>
    <name type="common">Hyphomycete</name>
    <dbReference type="NCBI Taxonomy" id="5539"/>
    <lineage>
        <taxon>Eukaryota</taxon>
        <taxon>Fungi</taxon>
        <taxon>Dikarya</taxon>
        <taxon>Ascomycota</taxon>
        <taxon>Pezizomycotina</taxon>
        <taxon>Leotiomycetes</taxon>
        <taxon>Leotiomycetes incertae sedis</taxon>
        <taxon>Scytalidium</taxon>
    </lineage>
</organism>
<protein>
    <recommendedName>
        <fullName evidence="9">Methyltransferase type 11 domain-containing protein</fullName>
    </recommendedName>
</protein>
<proteinExistence type="inferred from homology"/>
<feature type="transmembrane region" description="Helical" evidence="6">
    <location>
        <begin position="606"/>
        <end position="626"/>
    </location>
</feature>
<dbReference type="OrthoDB" id="30881at2759"/>
<feature type="transmembrane region" description="Helical" evidence="6">
    <location>
        <begin position="18"/>
        <end position="40"/>
    </location>
</feature>
<dbReference type="STRING" id="5539.A0A3E2H919"/>
<evidence type="ECO:0000256" key="1">
    <source>
        <dbReference type="ARBA" id="ARBA00004141"/>
    </source>
</evidence>
<dbReference type="PANTHER" id="PTHR13353:SF5">
    <property type="entry name" value="TRANSMEMBRANE PROTEIN 19"/>
    <property type="match status" value="1"/>
</dbReference>
<feature type="transmembrane region" description="Helical" evidence="6">
    <location>
        <begin position="258"/>
        <end position="277"/>
    </location>
</feature>
<keyword evidence="5 6" id="KW-0472">Membrane</keyword>
<sequence>MFDQQIDILKHLWDPVQFLLLSSVYSIVTTFNLITSFQLAPFRSFSSFKDAWFATFWGACGSLAKEMALPSVEPLVKQAYGVVLDIGPGAGDWLYLFDKERATKIYGVEPNKDHHASLRENIKKAGLTDIYEILGVGVEDLGSQGIELGSVDTVVTVQCLCSIPTPKKMIQSLAGYIKPGGQWIVYEHVKTHQGGWIEKYQSLLDFAWPHFFGGCSITRDTEKWLRESADWSSINLKPPIDEKRYQIIPHTMGSLANFLMKAIFAVPATLALVYRAWSHKSLTPVGIAAAVLTAIAHAIHPWNLPFVLLIVFFLAGTRVTKVKHDVKARLTVSASGSSGGEGARTHVQVLSNSAVASVLSILHAYQLRKREQNYDSLQGCYSWPGDLLILGIVANYVAVAADTFSSELGILSKTQPRLIVSPTLRNVPPGTNGGVTVWGLVAGLLGSFIIAATSIFFIPFCQGTEATGGWDFGAKFRFLVAFTIWGLFGSILDSVLGGLLQESVLDTRSGRIVEGEGGTRVLVPKAGKNNEFYKMRIAINTAMTGGEGTKAIAKPIPENAVDESHDDTNLDKYDARKKFRTPSFGDEKPSRVVESGSLDLLDNNQVNFLMALTMSLGAMAIASWFWEIPFDSILSL</sequence>
<dbReference type="AlphaFoldDB" id="A0A3E2H919"/>
<comment type="caution">
    <text evidence="7">The sequence shown here is derived from an EMBL/GenBank/DDBJ whole genome shotgun (WGS) entry which is preliminary data.</text>
</comment>
<evidence type="ECO:0000256" key="2">
    <source>
        <dbReference type="ARBA" id="ARBA00009012"/>
    </source>
</evidence>
<keyword evidence="3 6" id="KW-0812">Transmembrane</keyword>
<dbReference type="Gene3D" id="3.40.50.150">
    <property type="entry name" value="Vaccinia Virus protein VP39"/>
    <property type="match status" value="1"/>
</dbReference>
<evidence type="ECO:0000256" key="5">
    <source>
        <dbReference type="ARBA" id="ARBA00023136"/>
    </source>
</evidence>
<dbReference type="InterPro" id="IPR029063">
    <property type="entry name" value="SAM-dependent_MTases_sf"/>
</dbReference>